<dbReference type="FunFam" id="1.20.144.10:FF:000042">
    <property type="entry name" value="PAP2 domain protein"/>
    <property type="match status" value="1"/>
</dbReference>
<protein>
    <recommendedName>
        <fullName evidence="8">Phosphatidic acid phosphatase type 2/haloperoxidase domain-containing protein</fullName>
    </recommendedName>
</protein>
<dbReference type="OrthoDB" id="10030083at2759"/>
<gene>
    <name evidence="9" type="ORF">ACN42_g8848</name>
</gene>
<sequence>MPIPIKDTVTRLAAISKLLVLSYIIDWIFIMYLNQLYPSHPIPKLTIPTSGIALIGYGFYKQSPNHHPFSLTDPTISYPLTKETVTTKTLILVCLFAPAVIVLLLSWLLVPAKATTPSNPTPKPPAAQYIRRKFWEWNVGWMGLALALASAWSATQGLKVLIGKPRPDLLARCNPDLTRIAEFTVGGLGEELRGAATLVSWEICRDRSNSLRIDGFASFPSGHASFSFAGLIYLTLWLCSKFSVAFPYLPRYPVENQNHVDDEASVRKRGAAPPVYLMIIAFVPTATACFIAASRWFNYRHHGFDILFGSALGIFFAYIGFNMYHLPIRRGAGWAWGARSRRRAFGRGVGVPSSLGTDGWAGERGLDGDVEQAAAVREMGFRNPGHGQGQGRGQGRFKPESEGGAARLEG</sequence>
<feature type="transmembrane region" description="Helical" evidence="7">
    <location>
        <begin position="275"/>
        <end position="297"/>
    </location>
</feature>
<dbReference type="CDD" id="cd03390">
    <property type="entry name" value="PAP2_containing_1_like"/>
    <property type="match status" value="1"/>
</dbReference>
<feature type="transmembrane region" description="Helical" evidence="7">
    <location>
        <begin position="90"/>
        <end position="110"/>
    </location>
</feature>
<evidence type="ECO:0000256" key="4">
    <source>
        <dbReference type="ARBA" id="ARBA00022989"/>
    </source>
</evidence>
<evidence type="ECO:0000313" key="10">
    <source>
        <dbReference type="Proteomes" id="UP000055045"/>
    </source>
</evidence>
<reference evidence="9 10" key="1">
    <citation type="submission" date="2015-10" db="EMBL/GenBank/DDBJ databases">
        <title>Genome sequencing of Penicillium freii.</title>
        <authorList>
            <person name="Nguyen H.D."/>
            <person name="Visagie C.M."/>
            <person name="Seifert K.A."/>
        </authorList>
    </citation>
    <scope>NUCLEOTIDE SEQUENCE [LARGE SCALE GENOMIC DNA]</scope>
    <source>
        <strain evidence="9 10">DAOM 242723</strain>
    </source>
</reference>
<dbReference type="GO" id="GO:0046839">
    <property type="term" value="P:phospholipid dephosphorylation"/>
    <property type="evidence" value="ECO:0007669"/>
    <property type="project" value="TreeGrafter"/>
</dbReference>
<name>A0A101MD01_PENFR</name>
<dbReference type="InterPro" id="IPR043216">
    <property type="entry name" value="PAP-like"/>
</dbReference>
<evidence type="ECO:0000256" key="5">
    <source>
        <dbReference type="ARBA" id="ARBA00023136"/>
    </source>
</evidence>
<evidence type="ECO:0000256" key="7">
    <source>
        <dbReference type="SAM" id="Phobius"/>
    </source>
</evidence>
<evidence type="ECO:0000256" key="1">
    <source>
        <dbReference type="ARBA" id="ARBA00004141"/>
    </source>
</evidence>
<dbReference type="Pfam" id="PF01569">
    <property type="entry name" value="PAP2"/>
    <property type="match status" value="1"/>
</dbReference>
<evidence type="ECO:0000256" key="6">
    <source>
        <dbReference type="SAM" id="MobiDB-lite"/>
    </source>
</evidence>
<dbReference type="PANTHER" id="PTHR10165">
    <property type="entry name" value="LIPID PHOSPHATE PHOSPHATASE"/>
    <property type="match status" value="1"/>
</dbReference>
<organism evidence="9 10">
    <name type="scientific">Penicillium freii</name>
    <dbReference type="NCBI Taxonomy" id="48697"/>
    <lineage>
        <taxon>Eukaryota</taxon>
        <taxon>Fungi</taxon>
        <taxon>Dikarya</taxon>
        <taxon>Ascomycota</taxon>
        <taxon>Pezizomycotina</taxon>
        <taxon>Eurotiomycetes</taxon>
        <taxon>Eurotiomycetidae</taxon>
        <taxon>Eurotiales</taxon>
        <taxon>Aspergillaceae</taxon>
        <taxon>Penicillium</taxon>
    </lineage>
</organism>
<dbReference type="GO" id="GO:0006644">
    <property type="term" value="P:phospholipid metabolic process"/>
    <property type="evidence" value="ECO:0007669"/>
    <property type="project" value="InterPro"/>
</dbReference>
<comment type="caution">
    <text evidence="9">The sequence shown here is derived from an EMBL/GenBank/DDBJ whole genome shotgun (WGS) entry which is preliminary data.</text>
</comment>
<keyword evidence="3 7" id="KW-0812">Transmembrane</keyword>
<dbReference type="GO" id="GO:0016020">
    <property type="term" value="C:membrane"/>
    <property type="evidence" value="ECO:0007669"/>
    <property type="project" value="UniProtKB-SubCell"/>
</dbReference>
<dbReference type="InterPro" id="IPR036938">
    <property type="entry name" value="PAP2/HPO_sf"/>
</dbReference>
<feature type="domain" description="Phosphatidic acid phosphatase type 2/haloperoxidase" evidence="8">
    <location>
        <begin position="142"/>
        <end position="325"/>
    </location>
</feature>
<accession>A0A101MD01</accession>
<dbReference type="EMBL" id="LLXE01000292">
    <property type="protein sequence ID" value="KUM58309.1"/>
    <property type="molecule type" value="Genomic_DNA"/>
</dbReference>
<feature type="region of interest" description="Disordered" evidence="6">
    <location>
        <begin position="380"/>
        <end position="410"/>
    </location>
</feature>
<dbReference type="AlphaFoldDB" id="A0A101MD01"/>
<dbReference type="SUPFAM" id="SSF48317">
    <property type="entry name" value="Acid phosphatase/Vanadium-dependent haloperoxidase"/>
    <property type="match status" value="1"/>
</dbReference>
<comment type="subcellular location">
    <subcellularLocation>
        <location evidence="1">Membrane</location>
        <topology evidence="1">Multi-pass membrane protein</topology>
    </subcellularLocation>
</comment>
<dbReference type="STRING" id="48697.A0A101MD01"/>
<evidence type="ECO:0000256" key="3">
    <source>
        <dbReference type="ARBA" id="ARBA00022692"/>
    </source>
</evidence>
<proteinExistence type="inferred from homology"/>
<keyword evidence="4 7" id="KW-1133">Transmembrane helix</keyword>
<keyword evidence="10" id="KW-1185">Reference proteome</keyword>
<comment type="similarity">
    <text evidence="2">Belongs to the PA-phosphatase related phosphoesterase family.</text>
</comment>
<feature type="transmembrane region" description="Helical" evidence="7">
    <location>
        <begin position="12"/>
        <end position="30"/>
    </location>
</feature>
<evidence type="ECO:0000313" key="9">
    <source>
        <dbReference type="EMBL" id="KUM58309.1"/>
    </source>
</evidence>
<dbReference type="InterPro" id="IPR000326">
    <property type="entry name" value="PAP2/HPO"/>
</dbReference>
<feature type="transmembrane region" description="Helical" evidence="7">
    <location>
        <begin position="303"/>
        <end position="321"/>
    </location>
</feature>
<keyword evidence="5 7" id="KW-0472">Membrane</keyword>
<dbReference type="Proteomes" id="UP000055045">
    <property type="component" value="Unassembled WGS sequence"/>
</dbReference>
<dbReference type="Gene3D" id="1.20.144.10">
    <property type="entry name" value="Phosphatidic acid phosphatase type 2/haloperoxidase"/>
    <property type="match status" value="1"/>
</dbReference>
<evidence type="ECO:0000259" key="8">
    <source>
        <dbReference type="Pfam" id="PF01569"/>
    </source>
</evidence>
<dbReference type="GO" id="GO:0008195">
    <property type="term" value="F:phosphatidate phosphatase activity"/>
    <property type="evidence" value="ECO:0007669"/>
    <property type="project" value="TreeGrafter"/>
</dbReference>
<evidence type="ECO:0000256" key="2">
    <source>
        <dbReference type="ARBA" id="ARBA00008816"/>
    </source>
</evidence>
<dbReference type="PANTHER" id="PTHR10165:SF154">
    <property type="entry name" value="PAP2 DOMAIN PROTEIN (AFU_ORTHOLOGUE AFUA_1G09730)"/>
    <property type="match status" value="1"/>
</dbReference>